<dbReference type="RefSeq" id="WP_273913590.1">
    <property type="nucleotide sequence ID" value="NZ_JAMDGX010000092.1"/>
</dbReference>
<dbReference type="InterPro" id="IPR004358">
    <property type="entry name" value="Sig_transdc_His_kin-like_C"/>
</dbReference>
<keyword evidence="18" id="KW-0175">Coiled coil</keyword>
<dbReference type="InterPro" id="IPR049871">
    <property type="entry name" value="BvgS-like_periplasmic2"/>
</dbReference>
<feature type="signal peptide" evidence="19">
    <location>
        <begin position="1"/>
        <end position="24"/>
    </location>
</feature>
<evidence type="ECO:0000256" key="12">
    <source>
        <dbReference type="ARBA" id="ARBA00022840"/>
    </source>
</evidence>
<dbReference type="CDD" id="cd13705">
    <property type="entry name" value="PBP2_BvgS_D1"/>
    <property type="match status" value="1"/>
</dbReference>
<name>A0ABT5NYX6_9PSED</name>
<accession>A0ABT5NYX6</accession>
<feature type="modified residue" description="4-aspartylphosphate" evidence="17">
    <location>
        <position position="883"/>
    </location>
</feature>
<dbReference type="Pfam" id="PF00512">
    <property type="entry name" value="HisKA"/>
    <property type="match status" value="1"/>
</dbReference>
<evidence type="ECO:0000256" key="17">
    <source>
        <dbReference type="PROSITE-ProRule" id="PRU00169"/>
    </source>
</evidence>
<evidence type="ECO:0000256" key="2">
    <source>
        <dbReference type="ARBA" id="ARBA00004429"/>
    </source>
</evidence>
<dbReference type="PROSITE" id="PS50109">
    <property type="entry name" value="HIS_KIN"/>
    <property type="match status" value="1"/>
</dbReference>
<evidence type="ECO:0000256" key="10">
    <source>
        <dbReference type="ARBA" id="ARBA00022741"/>
    </source>
</evidence>
<dbReference type="CDD" id="cd00082">
    <property type="entry name" value="HisKA"/>
    <property type="match status" value="1"/>
</dbReference>
<dbReference type="InterPro" id="IPR036097">
    <property type="entry name" value="HisK_dim/P_sf"/>
</dbReference>
<feature type="domain" description="Histidine kinase" evidence="20">
    <location>
        <begin position="591"/>
        <end position="814"/>
    </location>
</feature>
<keyword evidence="9 19" id="KW-0732">Signal</keyword>
<dbReference type="Gene3D" id="3.30.565.10">
    <property type="entry name" value="Histidine kinase-like ATPase, C-terminal domain"/>
    <property type="match status" value="1"/>
</dbReference>
<gene>
    <name evidence="23" type="ORF">M5G11_23035</name>
</gene>
<feature type="chain" id="PRO_5047491618" description="histidine kinase" evidence="19">
    <location>
        <begin position="25"/>
        <end position="1088"/>
    </location>
</feature>
<dbReference type="SMART" id="SM00387">
    <property type="entry name" value="HATPase_c"/>
    <property type="match status" value="1"/>
</dbReference>
<sequence>MNAVLVRTCLCVLLSLACLAPAWGGGEPLQLLGRSTVSGYALSLTPAERDYLQAHLPLRLGTSAPDYPPLDIVTTGHDYEGLSADYMALIAQLLQVRVQVLRYPDRAAAIAALKAGEIDVLASANAFEAKDNALSLSAPYANDQPMLTTRFGENLPSADLAGKKIAMMYHYLPPELVRRFYPKAQLLLYPSSLDGISALAFGQADVYLGNAIGANYLVNTSHLDNVQLANFASMEVANFSFALNRGSQPLRGLIDRALKSIPASEQLIILRRWSAGGMSIPGEHRLQLSASEQLWVHGHPRVKVLVNDNFLPFTFFNEQGQFRGISADLLDIVSLRTGLEFDVQRGGSVQQIADQVQQGNADMLAAFIPSAGRQPRLSFTRAYFTNSFVLVTRISDRHWRSLDELRGQGVALISGNFPSDYLKQQYPDIRIVDARDSVDALAQVAEGRVSGAIISLISARYMISNLYRDALEINSTVGTTPAQVTFATARGSPELLSILDKALLSIPPEEMTNLSNRWRREVLVDDSYWRKHRNTIFQGFAVAAVLLVLTLARLHFLRKQVRERQRLVAELQVAKDQADAASRAKTTFLATMSHEIRTPMNALIGMLELAKKRADEGVVDHFSMDVAAGAAQDLLHLIGDILDIARIESGHLSLMPERANLRELLESSVRVFEGLARQKGLYLHLAFASEVEREVTVDQLRFKQVLSNLIGNAIKFTPQGGVQVSVHGGVSADTGMLRLHVLVTDTGEGISEADQQRLFTPFTQASGNRQSPRSGTGLGLAISRTLCEMMGGQLSLSSELGRGTQVEVSLTLPLAPAQASIVPSEQSVAASCLNILIVDDHPANRTLLTQQLTYLGHRVVMAEDGASGLQAWRKGGFDVVITDCNMPVMDGYALGRAIRQAESASTEPACLLLGLSANAQVEERERCLAAGMDDCLFKPISLKGLGDRLAGASSEISAWAVDAQQPVSPSTINLSHIEKLTQGHRETTLMLLDDLDKGNREDLERLDLNLATRNLRALADLGHRVRGAARVVEAHSLVLACEALERACKQGSEPANLVQLVAQMRTAMEQLGEAIAVYRQEDDVDSSP</sequence>
<reference evidence="23 24" key="1">
    <citation type="submission" date="2022-05" db="EMBL/GenBank/DDBJ databases">
        <title>Novel Pseudomonas spp. Isolated from a Rainbow Trout Aquaculture Facility.</title>
        <authorList>
            <person name="Testerman T."/>
            <person name="Graf J."/>
        </authorList>
    </citation>
    <scope>NUCLEOTIDE SEQUENCE [LARGE SCALE GENOMIC DNA]</scope>
    <source>
        <strain evidence="23 24">ID681</strain>
    </source>
</reference>
<keyword evidence="6 17" id="KW-0597">Phosphoprotein</keyword>
<dbReference type="Pfam" id="PF02518">
    <property type="entry name" value="HATPase_c"/>
    <property type="match status" value="1"/>
</dbReference>
<keyword evidence="5" id="KW-0997">Cell inner membrane</keyword>
<evidence type="ECO:0000259" key="21">
    <source>
        <dbReference type="PROSITE" id="PS50110"/>
    </source>
</evidence>
<evidence type="ECO:0000256" key="11">
    <source>
        <dbReference type="ARBA" id="ARBA00022777"/>
    </source>
</evidence>
<comment type="catalytic activity">
    <reaction evidence="1">
        <text>ATP + protein L-histidine = ADP + protein N-phospho-L-histidine.</text>
        <dbReference type="EC" id="2.7.13.3"/>
    </reaction>
</comment>
<dbReference type="InterPro" id="IPR003661">
    <property type="entry name" value="HisK_dim/P_dom"/>
</dbReference>
<evidence type="ECO:0000259" key="22">
    <source>
        <dbReference type="PROSITE" id="PS50894"/>
    </source>
</evidence>
<feature type="domain" description="HPt" evidence="22">
    <location>
        <begin position="984"/>
        <end position="1075"/>
    </location>
</feature>
<evidence type="ECO:0000256" key="14">
    <source>
        <dbReference type="ARBA" id="ARBA00023012"/>
    </source>
</evidence>
<keyword evidence="15" id="KW-0472">Membrane</keyword>
<evidence type="ECO:0000256" key="16">
    <source>
        <dbReference type="PROSITE-ProRule" id="PRU00110"/>
    </source>
</evidence>
<evidence type="ECO:0000313" key="23">
    <source>
        <dbReference type="EMBL" id="MDD0993405.1"/>
    </source>
</evidence>
<dbReference type="SUPFAM" id="SSF47384">
    <property type="entry name" value="Homodimeric domain of signal transducing histidine kinase"/>
    <property type="match status" value="1"/>
</dbReference>
<dbReference type="InterPro" id="IPR036890">
    <property type="entry name" value="HATPase_C_sf"/>
</dbReference>
<evidence type="ECO:0000259" key="20">
    <source>
        <dbReference type="PROSITE" id="PS50109"/>
    </source>
</evidence>
<keyword evidence="4" id="KW-1003">Cell membrane</keyword>
<evidence type="ECO:0000256" key="6">
    <source>
        <dbReference type="ARBA" id="ARBA00022553"/>
    </source>
</evidence>
<dbReference type="InterPro" id="IPR008207">
    <property type="entry name" value="Sig_transdc_His_kin_Hpt_dom"/>
</dbReference>
<dbReference type="Pfam" id="PF01627">
    <property type="entry name" value="Hpt"/>
    <property type="match status" value="1"/>
</dbReference>
<dbReference type="PRINTS" id="PR00344">
    <property type="entry name" value="BCTRLSENSOR"/>
</dbReference>
<keyword evidence="11" id="KW-0418">Kinase</keyword>
<dbReference type="Pfam" id="PF00497">
    <property type="entry name" value="SBP_bac_3"/>
    <property type="match status" value="2"/>
</dbReference>
<dbReference type="EC" id="2.7.13.3" evidence="3"/>
<feature type="coiled-coil region" evidence="18">
    <location>
        <begin position="557"/>
        <end position="584"/>
    </location>
</feature>
<dbReference type="PROSITE" id="PS51257">
    <property type="entry name" value="PROKAR_LIPOPROTEIN"/>
    <property type="match status" value="1"/>
</dbReference>
<evidence type="ECO:0000256" key="15">
    <source>
        <dbReference type="ARBA" id="ARBA00023136"/>
    </source>
</evidence>
<dbReference type="SMART" id="SM00388">
    <property type="entry name" value="HisKA"/>
    <property type="match status" value="1"/>
</dbReference>
<dbReference type="Gene3D" id="3.40.190.10">
    <property type="entry name" value="Periplasmic binding protein-like II"/>
    <property type="match status" value="4"/>
</dbReference>
<dbReference type="InterPro" id="IPR003594">
    <property type="entry name" value="HATPase_dom"/>
</dbReference>
<keyword evidence="14" id="KW-0902">Two-component regulatory system</keyword>
<dbReference type="Pfam" id="PF00072">
    <property type="entry name" value="Response_reg"/>
    <property type="match status" value="1"/>
</dbReference>
<dbReference type="SUPFAM" id="SSF55874">
    <property type="entry name" value="ATPase domain of HSP90 chaperone/DNA topoisomerase II/histidine kinase"/>
    <property type="match status" value="1"/>
</dbReference>
<evidence type="ECO:0000256" key="8">
    <source>
        <dbReference type="ARBA" id="ARBA00022692"/>
    </source>
</evidence>
<evidence type="ECO:0000313" key="24">
    <source>
        <dbReference type="Proteomes" id="UP001148203"/>
    </source>
</evidence>
<dbReference type="InterPro" id="IPR001789">
    <property type="entry name" value="Sig_transdc_resp-reg_receiver"/>
</dbReference>
<dbReference type="CDD" id="cd17546">
    <property type="entry name" value="REC_hyHK_CKI1_RcsC-like"/>
    <property type="match status" value="1"/>
</dbReference>
<protein>
    <recommendedName>
        <fullName evidence="3">histidine kinase</fullName>
        <ecNumber evidence="3">2.7.13.3</ecNumber>
    </recommendedName>
</protein>
<dbReference type="SUPFAM" id="SSF47226">
    <property type="entry name" value="Histidine-containing phosphotransfer domain, HPT domain"/>
    <property type="match status" value="1"/>
</dbReference>
<dbReference type="Gene3D" id="3.40.50.2300">
    <property type="match status" value="1"/>
</dbReference>
<keyword evidence="24" id="KW-1185">Reference proteome</keyword>
<dbReference type="CDD" id="cd16922">
    <property type="entry name" value="HATPase_EvgS-ArcB-TorS-like"/>
    <property type="match status" value="1"/>
</dbReference>
<comment type="caution">
    <text evidence="23">The sequence shown here is derived from an EMBL/GenBank/DDBJ whole genome shotgun (WGS) entry which is preliminary data.</text>
</comment>
<dbReference type="InterPro" id="IPR001638">
    <property type="entry name" value="Solute-binding_3/MltF_N"/>
</dbReference>
<dbReference type="PANTHER" id="PTHR43047">
    <property type="entry name" value="TWO-COMPONENT HISTIDINE PROTEIN KINASE"/>
    <property type="match status" value="1"/>
</dbReference>
<evidence type="ECO:0000256" key="5">
    <source>
        <dbReference type="ARBA" id="ARBA00022519"/>
    </source>
</evidence>
<comment type="subcellular location">
    <subcellularLocation>
        <location evidence="2">Cell inner membrane</location>
        <topology evidence="2">Multi-pass membrane protein</topology>
    </subcellularLocation>
</comment>
<feature type="domain" description="Response regulatory" evidence="21">
    <location>
        <begin position="834"/>
        <end position="953"/>
    </location>
</feature>
<evidence type="ECO:0000256" key="1">
    <source>
        <dbReference type="ARBA" id="ARBA00000085"/>
    </source>
</evidence>
<evidence type="ECO:0000256" key="7">
    <source>
        <dbReference type="ARBA" id="ARBA00022679"/>
    </source>
</evidence>
<feature type="modified residue" description="Phosphohistidine" evidence="16">
    <location>
        <position position="1023"/>
    </location>
</feature>
<dbReference type="InterPro" id="IPR049870">
    <property type="entry name" value="BvgS-like_periplasmic1"/>
</dbReference>
<evidence type="ECO:0000256" key="18">
    <source>
        <dbReference type="SAM" id="Coils"/>
    </source>
</evidence>
<evidence type="ECO:0000256" key="19">
    <source>
        <dbReference type="SAM" id="SignalP"/>
    </source>
</evidence>
<evidence type="ECO:0000256" key="3">
    <source>
        <dbReference type="ARBA" id="ARBA00012438"/>
    </source>
</evidence>
<organism evidence="23 24">
    <name type="scientific">Pseudomonas fontis</name>
    <dbReference type="NCBI Taxonomy" id="2942633"/>
    <lineage>
        <taxon>Bacteria</taxon>
        <taxon>Pseudomonadati</taxon>
        <taxon>Pseudomonadota</taxon>
        <taxon>Gammaproteobacteria</taxon>
        <taxon>Pseudomonadales</taxon>
        <taxon>Pseudomonadaceae</taxon>
        <taxon>Pseudomonas</taxon>
    </lineage>
</organism>
<keyword evidence="10" id="KW-0547">Nucleotide-binding</keyword>
<keyword evidence="12" id="KW-0067">ATP-binding</keyword>
<proteinExistence type="predicted"/>
<dbReference type="CDD" id="cd13707">
    <property type="entry name" value="PBP2_BvgS_D2"/>
    <property type="match status" value="1"/>
</dbReference>
<dbReference type="InterPro" id="IPR036641">
    <property type="entry name" value="HPT_dom_sf"/>
</dbReference>
<dbReference type="EMBL" id="JAMDGY010000089">
    <property type="protein sequence ID" value="MDD0993405.1"/>
    <property type="molecule type" value="Genomic_DNA"/>
</dbReference>
<dbReference type="SUPFAM" id="SSF52172">
    <property type="entry name" value="CheY-like"/>
    <property type="match status" value="1"/>
</dbReference>
<dbReference type="SMART" id="SM00062">
    <property type="entry name" value="PBPb"/>
    <property type="match status" value="2"/>
</dbReference>
<dbReference type="Gene3D" id="1.20.120.160">
    <property type="entry name" value="HPT domain"/>
    <property type="match status" value="1"/>
</dbReference>
<dbReference type="InterPro" id="IPR005467">
    <property type="entry name" value="His_kinase_dom"/>
</dbReference>
<dbReference type="SUPFAM" id="SSF53850">
    <property type="entry name" value="Periplasmic binding protein-like II"/>
    <property type="match status" value="2"/>
</dbReference>
<dbReference type="Proteomes" id="UP001148203">
    <property type="component" value="Unassembled WGS sequence"/>
</dbReference>
<keyword evidence="8" id="KW-0812">Transmembrane</keyword>
<keyword evidence="13" id="KW-1133">Transmembrane helix</keyword>
<evidence type="ECO:0000256" key="9">
    <source>
        <dbReference type="ARBA" id="ARBA00022729"/>
    </source>
</evidence>
<dbReference type="PANTHER" id="PTHR43047:SF72">
    <property type="entry name" value="OSMOSENSING HISTIDINE PROTEIN KINASE SLN1"/>
    <property type="match status" value="1"/>
</dbReference>
<evidence type="ECO:0000256" key="4">
    <source>
        <dbReference type="ARBA" id="ARBA00022475"/>
    </source>
</evidence>
<dbReference type="PROSITE" id="PS50894">
    <property type="entry name" value="HPT"/>
    <property type="match status" value="1"/>
</dbReference>
<dbReference type="InterPro" id="IPR011006">
    <property type="entry name" value="CheY-like_superfamily"/>
</dbReference>
<dbReference type="Gene3D" id="1.10.287.130">
    <property type="match status" value="1"/>
</dbReference>
<dbReference type="SMART" id="SM00448">
    <property type="entry name" value="REC"/>
    <property type="match status" value="1"/>
</dbReference>
<evidence type="ECO:0000256" key="13">
    <source>
        <dbReference type="ARBA" id="ARBA00022989"/>
    </source>
</evidence>
<keyword evidence="7" id="KW-0808">Transferase</keyword>
<dbReference type="PROSITE" id="PS50110">
    <property type="entry name" value="RESPONSE_REGULATORY"/>
    <property type="match status" value="1"/>
</dbReference>